<dbReference type="PROSITE" id="PS50158">
    <property type="entry name" value="ZF_CCHC"/>
    <property type="match status" value="1"/>
</dbReference>
<feature type="domain" description="CCHC-type" evidence="2">
    <location>
        <begin position="108"/>
        <end position="124"/>
    </location>
</feature>
<protein>
    <submittedName>
        <fullName evidence="4">CCHC-type domain-containing protein</fullName>
    </submittedName>
</protein>
<reference evidence="4" key="1">
    <citation type="submission" date="2019-12" db="UniProtKB">
        <authorList>
            <consortium name="WormBaseParasite"/>
        </authorList>
    </citation>
    <scope>IDENTIFICATION</scope>
</reference>
<dbReference type="Proteomes" id="UP000046395">
    <property type="component" value="Unassembled WGS sequence"/>
</dbReference>
<dbReference type="Gene3D" id="4.10.60.10">
    <property type="entry name" value="Zinc finger, CCHC-type"/>
    <property type="match status" value="1"/>
</dbReference>
<dbReference type="GO" id="GO:0003676">
    <property type="term" value="F:nucleic acid binding"/>
    <property type="evidence" value="ECO:0007669"/>
    <property type="project" value="InterPro"/>
</dbReference>
<dbReference type="WBParaSite" id="TMUE_0000000424.1">
    <property type="protein sequence ID" value="TMUE_0000000424.1"/>
    <property type="gene ID" value="WBGene00296364"/>
</dbReference>
<dbReference type="InterPro" id="IPR036875">
    <property type="entry name" value="Znf_CCHC_sf"/>
</dbReference>
<accession>A0A5S6PZV7</accession>
<dbReference type="GO" id="GO:0019899">
    <property type="term" value="F:enzyme binding"/>
    <property type="evidence" value="ECO:0007669"/>
    <property type="project" value="UniProtKB-ARBA"/>
</dbReference>
<evidence type="ECO:0000259" key="2">
    <source>
        <dbReference type="PROSITE" id="PS50158"/>
    </source>
</evidence>
<dbReference type="AlphaFoldDB" id="A0A5S6PZV7"/>
<dbReference type="SMART" id="SM00343">
    <property type="entry name" value="ZnF_C2HC"/>
    <property type="match status" value="1"/>
</dbReference>
<evidence type="ECO:0000313" key="3">
    <source>
        <dbReference type="Proteomes" id="UP000046395"/>
    </source>
</evidence>
<dbReference type="GO" id="GO:0008270">
    <property type="term" value="F:zinc ion binding"/>
    <property type="evidence" value="ECO:0007669"/>
    <property type="project" value="UniProtKB-KW"/>
</dbReference>
<keyword evidence="1" id="KW-0479">Metal-binding</keyword>
<keyword evidence="1" id="KW-0862">Zinc</keyword>
<dbReference type="InterPro" id="IPR001878">
    <property type="entry name" value="Znf_CCHC"/>
</dbReference>
<organism evidence="3 4">
    <name type="scientific">Trichuris muris</name>
    <name type="common">Mouse whipworm</name>
    <dbReference type="NCBI Taxonomy" id="70415"/>
    <lineage>
        <taxon>Eukaryota</taxon>
        <taxon>Metazoa</taxon>
        <taxon>Ecdysozoa</taxon>
        <taxon>Nematoda</taxon>
        <taxon>Enoplea</taxon>
        <taxon>Dorylaimia</taxon>
        <taxon>Trichinellida</taxon>
        <taxon>Trichuridae</taxon>
        <taxon>Trichuris</taxon>
    </lineage>
</organism>
<keyword evidence="3" id="KW-1185">Reference proteome</keyword>
<keyword evidence="1" id="KW-0863">Zinc-finger</keyword>
<dbReference type="SUPFAM" id="SSF57756">
    <property type="entry name" value="Retrovirus zinc finger-like domains"/>
    <property type="match status" value="1"/>
</dbReference>
<sequence length="138" mass="14959">MPRGETTALLKGMMKDEPSESTWALGIVPVQGVGGGGVPEMAMMCAFVAGLPESVRRLLRASSRLGELSLNQVLVQARAVLRDERPAIVQDSCMGAKESWPPANVGERRCYECGEVGHFARDCRGHRKANPEAEPRAR</sequence>
<dbReference type="Pfam" id="PF00098">
    <property type="entry name" value="zf-CCHC"/>
    <property type="match status" value="1"/>
</dbReference>
<evidence type="ECO:0000256" key="1">
    <source>
        <dbReference type="PROSITE-ProRule" id="PRU00047"/>
    </source>
</evidence>
<evidence type="ECO:0000313" key="4">
    <source>
        <dbReference type="WBParaSite" id="TMUE_0000000424.1"/>
    </source>
</evidence>
<proteinExistence type="predicted"/>
<name>A0A5S6PZV7_TRIMR</name>